<evidence type="ECO:0000256" key="5">
    <source>
        <dbReference type="SAM" id="MobiDB-lite"/>
    </source>
</evidence>
<keyword evidence="6" id="KW-0812">Transmembrane</keyword>
<proteinExistence type="predicted"/>
<reference evidence="9 10" key="1">
    <citation type="submission" date="2018-03" db="EMBL/GenBank/DDBJ databases">
        <title>Genomic Encyclopedia of Type Strains, Phase III (KMG-III): the genomes of soil and plant-associated and newly described type strains.</title>
        <authorList>
            <person name="Whitman W."/>
        </authorList>
    </citation>
    <scope>NUCLEOTIDE SEQUENCE [LARGE SCALE GENOMIC DNA]</scope>
    <source>
        <strain evidence="9 10">CGMCC 4.7125</strain>
    </source>
</reference>
<evidence type="ECO:0000256" key="4">
    <source>
        <dbReference type="ARBA" id="ARBA00023088"/>
    </source>
</evidence>
<feature type="region of interest" description="Disordered" evidence="5">
    <location>
        <begin position="319"/>
        <end position="367"/>
    </location>
</feature>
<dbReference type="RefSeq" id="WP_106179279.1">
    <property type="nucleotide sequence ID" value="NZ_PVNH01000005.1"/>
</dbReference>
<dbReference type="InterPro" id="IPR013552">
    <property type="entry name" value="Thioester_dom"/>
</dbReference>
<gene>
    <name evidence="9" type="ORF">B0I33_105382</name>
</gene>
<feature type="chain" id="PRO_5015455754" evidence="7">
    <location>
        <begin position="31"/>
        <end position="404"/>
    </location>
</feature>
<feature type="compositionally biased region" description="Low complexity" evidence="5">
    <location>
        <begin position="322"/>
        <end position="362"/>
    </location>
</feature>
<dbReference type="NCBIfam" id="TIGR01167">
    <property type="entry name" value="LPXTG_anchor"/>
    <property type="match status" value="1"/>
</dbReference>
<evidence type="ECO:0000313" key="9">
    <source>
        <dbReference type="EMBL" id="PRX47799.1"/>
    </source>
</evidence>
<dbReference type="EMBL" id="PVNH01000005">
    <property type="protein sequence ID" value="PRX47799.1"/>
    <property type="molecule type" value="Genomic_DNA"/>
</dbReference>
<keyword evidence="6" id="KW-1133">Transmembrane helix</keyword>
<comment type="caution">
    <text evidence="9">The sequence shown here is derived from an EMBL/GenBank/DDBJ whole genome shotgun (WGS) entry which is preliminary data.</text>
</comment>
<dbReference type="InterPro" id="IPR023849">
    <property type="entry name" value="TQXA_dom"/>
</dbReference>
<organism evidence="9 10">
    <name type="scientific">Prauserella shujinwangii</name>
    <dbReference type="NCBI Taxonomy" id="1453103"/>
    <lineage>
        <taxon>Bacteria</taxon>
        <taxon>Bacillati</taxon>
        <taxon>Actinomycetota</taxon>
        <taxon>Actinomycetes</taxon>
        <taxon>Pseudonocardiales</taxon>
        <taxon>Pseudonocardiaceae</taxon>
        <taxon>Prauserella</taxon>
    </lineage>
</organism>
<accession>A0A2T0LVK3</accession>
<keyword evidence="10" id="KW-1185">Reference proteome</keyword>
<evidence type="ECO:0000259" key="8">
    <source>
        <dbReference type="PROSITE" id="PS50847"/>
    </source>
</evidence>
<dbReference type="InterPro" id="IPR019931">
    <property type="entry name" value="LPXTG_anchor"/>
</dbReference>
<dbReference type="NCBIfam" id="TIGR03934">
    <property type="entry name" value="TQXA_dom"/>
    <property type="match status" value="1"/>
</dbReference>
<dbReference type="PROSITE" id="PS50847">
    <property type="entry name" value="GRAM_POS_ANCHORING"/>
    <property type="match status" value="1"/>
</dbReference>
<evidence type="ECO:0000256" key="7">
    <source>
        <dbReference type="SAM" id="SignalP"/>
    </source>
</evidence>
<dbReference type="Gene3D" id="1.10.150.480">
    <property type="match status" value="1"/>
</dbReference>
<evidence type="ECO:0000256" key="3">
    <source>
        <dbReference type="ARBA" id="ARBA00022729"/>
    </source>
</evidence>
<evidence type="ECO:0000313" key="10">
    <source>
        <dbReference type="Proteomes" id="UP000238362"/>
    </source>
</evidence>
<dbReference type="Pfam" id="PF08341">
    <property type="entry name" value="TED"/>
    <property type="match status" value="1"/>
</dbReference>
<evidence type="ECO:0000256" key="6">
    <source>
        <dbReference type="SAM" id="Phobius"/>
    </source>
</evidence>
<keyword evidence="6" id="KW-0472">Membrane</keyword>
<keyword evidence="3 7" id="KW-0732">Signal</keyword>
<evidence type="ECO:0000256" key="1">
    <source>
        <dbReference type="ARBA" id="ARBA00022512"/>
    </source>
</evidence>
<protein>
    <submittedName>
        <fullName evidence="9">LPXTG-motif cell wall-anchored protein/TQXA domain-containing protein</fullName>
    </submittedName>
</protein>
<dbReference type="AlphaFoldDB" id="A0A2T0LVK3"/>
<sequence>MRKRSVLTRAGAAVVGASLAVLGAALPASADEPNDAKGTVLKSKQDIKGYAANVNGMSDTPTSLIGLKLDQGNTLRMYCVQIEVNIRRGGTMIETPWDQYPDQGSPFHKNRDKINWVLQHGYPAVDTAALAETLGADSLHDGLSKKEAITGTQAAIWHFSDGKDLNRPNASSGNDEADKDVLALYDYLTGEENKGVGEPAPTLELAPESLTGEAGSRIGPFTVSTTGKVSELKKNLPEGTTLTDADGNELSTEDIADGSEIYVDVPAEAAKGDGTFEITATGHVNTGRLFVGENYAEKEAQSLIVAQSEKVTLTAQAGAEWEAAPVTTAPPEETTSTTPPTSSTTSSQPAPAPSTTETPVAPQSNEDDLAQTGFSALTPLLIGAGLVVAGAGALLLQRRRKNTA</sequence>
<keyword evidence="4" id="KW-0572">Peptidoglycan-anchor</keyword>
<dbReference type="OrthoDB" id="2676146at2"/>
<name>A0A2T0LVK3_9PSEU</name>
<keyword evidence="1" id="KW-0134">Cell wall</keyword>
<feature type="domain" description="Gram-positive cocci surface proteins LPxTG" evidence="8">
    <location>
        <begin position="369"/>
        <end position="404"/>
    </location>
</feature>
<feature type="signal peptide" evidence="7">
    <location>
        <begin position="1"/>
        <end position="30"/>
    </location>
</feature>
<evidence type="ECO:0000256" key="2">
    <source>
        <dbReference type="ARBA" id="ARBA00022525"/>
    </source>
</evidence>
<feature type="transmembrane region" description="Helical" evidence="6">
    <location>
        <begin position="374"/>
        <end position="396"/>
    </location>
</feature>
<dbReference type="Proteomes" id="UP000238362">
    <property type="component" value="Unassembled WGS sequence"/>
</dbReference>
<keyword evidence="2" id="KW-0964">Secreted</keyword>